<accession>A0A6A6QN41</accession>
<evidence type="ECO:0000313" key="4">
    <source>
        <dbReference type="Proteomes" id="UP000799750"/>
    </source>
</evidence>
<keyword evidence="2" id="KW-0812">Transmembrane</keyword>
<feature type="transmembrane region" description="Helical" evidence="2">
    <location>
        <begin position="27"/>
        <end position="56"/>
    </location>
</feature>
<reference evidence="3" key="1">
    <citation type="journal article" date="2020" name="Stud. Mycol.">
        <title>101 Dothideomycetes genomes: a test case for predicting lifestyles and emergence of pathogens.</title>
        <authorList>
            <person name="Haridas S."/>
            <person name="Albert R."/>
            <person name="Binder M."/>
            <person name="Bloem J."/>
            <person name="Labutti K."/>
            <person name="Salamov A."/>
            <person name="Andreopoulos B."/>
            <person name="Baker S."/>
            <person name="Barry K."/>
            <person name="Bills G."/>
            <person name="Bluhm B."/>
            <person name="Cannon C."/>
            <person name="Castanera R."/>
            <person name="Culley D."/>
            <person name="Daum C."/>
            <person name="Ezra D."/>
            <person name="Gonzalez J."/>
            <person name="Henrissat B."/>
            <person name="Kuo A."/>
            <person name="Liang C."/>
            <person name="Lipzen A."/>
            <person name="Lutzoni F."/>
            <person name="Magnuson J."/>
            <person name="Mondo S."/>
            <person name="Nolan M."/>
            <person name="Ohm R."/>
            <person name="Pangilinan J."/>
            <person name="Park H.-J."/>
            <person name="Ramirez L."/>
            <person name="Alfaro M."/>
            <person name="Sun H."/>
            <person name="Tritt A."/>
            <person name="Yoshinaga Y."/>
            <person name="Zwiers L.-H."/>
            <person name="Turgeon B."/>
            <person name="Goodwin S."/>
            <person name="Spatafora J."/>
            <person name="Crous P."/>
            <person name="Grigoriev I."/>
        </authorList>
    </citation>
    <scope>NUCLEOTIDE SEQUENCE</scope>
    <source>
        <strain evidence="3">CBS 269.34</strain>
    </source>
</reference>
<sequence length="283" mass="31761">MGILNFSRWLDEKTVNMARSPWLSPIAIQYCSAFCGFICSLMFLLGFVAADFISPIKPWWDAKHTANHYQEHTTRVRAGAAILIISGMIYLPFSAAISNQMRRLPNLHYMVHQLQLASAAAGVWTFILPGIILAATSYRPDRPVEITQAMNDFFWLCALMPFPTFMVQNFAFAYAIIVDPRKKPLFPKELAIINILVPILFTPAVGMHCTYTGPVAYNGAMGFWLPGTIFCLQLVVDAWYLFLSIREESRSDQGDVAYPDNYSKDLESGNSNNEPVDASVNIV</sequence>
<name>A0A6A6QN41_9PEZI</name>
<dbReference type="EMBL" id="MU004191">
    <property type="protein sequence ID" value="KAF2493805.1"/>
    <property type="molecule type" value="Genomic_DNA"/>
</dbReference>
<evidence type="ECO:0000313" key="3">
    <source>
        <dbReference type="EMBL" id="KAF2493805.1"/>
    </source>
</evidence>
<organism evidence="3 4">
    <name type="scientific">Lophium mytilinum</name>
    <dbReference type="NCBI Taxonomy" id="390894"/>
    <lineage>
        <taxon>Eukaryota</taxon>
        <taxon>Fungi</taxon>
        <taxon>Dikarya</taxon>
        <taxon>Ascomycota</taxon>
        <taxon>Pezizomycotina</taxon>
        <taxon>Dothideomycetes</taxon>
        <taxon>Pleosporomycetidae</taxon>
        <taxon>Mytilinidiales</taxon>
        <taxon>Mytilinidiaceae</taxon>
        <taxon>Lophium</taxon>
    </lineage>
</organism>
<evidence type="ECO:0000256" key="2">
    <source>
        <dbReference type="SAM" id="Phobius"/>
    </source>
</evidence>
<dbReference type="Proteomes" id="UP000799750">
    <property type="component" value="Unassembled WGS sequence"/>
</dbReference>
<protein>
    <submittedName>
        <fullName evidence="3">Integral membrane protein</fullName>
    </submittedName>
</protein>
<proteinExistence type="predicted"/>
<feature type="transmembrane region" description="Helical" evidence="2">
    <location>
        <begin position="114"/>
        <end position="133"/>
    </location>
</feature>
<keyword evidence="4" id="KW-1185">Reference proteome</keyword>
<evidence type="ECO:0000256" key="1">
    <source>
        <dbReference type="SAM" id="MobiDB-lite"/>
    </source>
</evidence>
<feature type="region of interest" description="Disordered" evidence="1">
    <location>
        <begin position="263"/>
        <end position="283"/>
    </location>
</feature>
<dbReference type="AlphaFoldDB" id="A0A6A6QN41"/>
<keyword evidence="2" id="KW-0472">Membrane</keyword>
<keyword evidence="2" id="KW-1133">Transmembrane helix</keyword>
<feature type="transmembrane region" description="Helical" evidence="2">
    <location>
        <begin position="76"/>
        <end position="93"/>
    </location>
</feature>
<feature type="transmembrane region" description="Helical" evidence="2">
    <location>
        <begin position="153"/>
        <end position="178"/>
    </location>
</feature>
<dbReference type="OrthoDB" id="3449024at2759"/>
<feature type="transmembrane region" description="Helical" evidence="2">
    <location>
        <begin position="223"/>
        <end position="243"/>
    </location>
</feature>
<gene>
    <name evidence="3" type="ORF">BU16DRAFT_56130</name>
</gene>